<protein>
    <submittedName>
        <fullName evidence="2">Uncharacterized protein</fullName>
    </submittedName>
</protein>
<evidence type="ECO:0000256" key="1">
    <source>
        <dbReference type="SAM" id="Coils"/>
    </source>
</evidence>
<gene>
    <name evidence="2" type="ORF">DVH24_006944</name>
</gene>
<sequence>MVLSISTVLLNFEKNEKEMATNLDLAEEKREKVITRILAYQQQMLSSYNKRAKIWQFKLGDLVLRKAFVIAYWEGSK</sequence>
<dbReference type="AlphaFoldDB" id="A0A498I9J0"/>
<evidence type="ECO:0000313" key="2">
    <source>
        <dbReference type="EMBL" id="RXH78874.1"/>
    </source>
</evidence>
<feature type="coiled-coil region" evidence="1">
    <location>
        <begin position="9"/>
        <end position="43"/>
    </location>
</feature>
<keyword evidence="3" id="KW-1185">Reference proteome</keyword>
<accession>A0A498I9J0</accession>
<keyword evidence="1" id="KW-0175">Coiled coil</keyword>
<evidence type="ECO:0000313" key="3">
    <source>
        <dbReference type="Proteomes" id="UP000290289"/>
    </source>
</evidence>
<reference evidence="2 3" key="1">
    <citation type="submission" date="2018-10" db="EMBL/GenBank/DDBJ databases">
        <title>A high-quality apple genome assembly.</title>
        <authorList>
            <person name="Hu J."/>
        </authorList>
    </citation>
    <scope>NUCLEOTIDE SEQUENCE [LARGE SCALE GENOMIC DNA]</scope>
    <source>
        <strain evidence="3">cv. HFTH1</strain>
        <tissue evidence="2">Young leaf</tissue>
    </source>
</reference>
<dbReference type="EMBL" id="RDQH01000339">
    <property type="protein sequence ID" value="RXH78874.1"/>
    <property type="molecule type" value="Genomic_DNA"/>
</dbReference>
<comment type="caution">
    <text evidence="2">The sequence shown here is derived from an EMBL/GenBank/DDBJ whole genome shotgun (WGS) entry which is preliminary data.</text>
</comment>
<organism evidence="2 3">
    <name type="scientific">Malus domestica</name>
    <name type="common">Apple</name>
    <name type="synonym">Pyrus malus</name>
    <dbReference type="NCBI Taxonomy" id="3750"/>
    <lineage>
        <taxon>Eukaryota</taxon>
        <taxon>Viridiplantae</taxon>
        <taxon>Streptophyta</taxon>
        <taxon>Embryophyta</taxon>
        <taxon>Tracheophyta</taxon>
        <taxon>Spermatophyta</taxon>
        <taxon>Magnoliopsida</taxon>
        <taxon>eudicotyledons</taxon>
        <taxon>Gunneridae</taxon>
        <taxon>Pentapetalae</taxon>
        <taxon>rosids</taxon>
        <taxon>fabids</taxon>
        <taxon>Rosales</taxon>
        <taxon>Rosaceae</taxon>
        <taxon>Amygdaloideae</taxon>
        <taxon>Maleae</taxon>
        <taxon>Malus</taxon>
    </lineage>
</organism>
<dbReference type="Proteomes" id="UP000290289">
    <property type="component" value="Chromosome 13"/>
</dbReference>
<proteinExistence type="predicted"/>
<name>A0A498I9J0_MALDO</name>